<keyword evidence="2 5" id="KW-0547">Nucleotide-binding</keyword>
<evidence type="ECO:0000256" key="1">
    <source>
        <dbReference type="ARBA" id="ARBA00022679"/>
    </source>
</evidence>
<keyword evidence="3 7" id="KW-0418">Kinase</keyword>
<comment type="caution">
    <text evidence="7">The sequence shown here is derived from an EMBL/GenBank/DDBJ whole genome shotgun (WGS) entry which is preliminary data.</text>
</comment>
<keyword evidence="1" id="KW-0808">Transferase</keyword>
<protein>
    <submittedName>
        <fullName evidence="7">Serine/threonine protein kinase</fullName>
    </submittedName>
</protein>
<name>A0A9D0ZCH1_9FIRM</name>
<evidence type="ECO:0000256" key="3">
    <source>
        <dbReference type="ARBA" id="ARBA00022777"/>
    </source>
</evidence>
<feature type="binding site" evidence="5">
    <location>
        <position position="59"/>
    </location>
    <ligand>
        <name>ATP</name>
        <dbReference type="ChEBI" id="CHEBI:30616"/>
    </ligand>
</feature>
<evidence type="ECO:0000256" key="2">
    <source>
        <dbReference type="ARBA" id="ARBA00022741"/>
    </source>
</evidence>
<dbReference type="CDD" id="cd14014">
    <property type="entry name" value="STKc_PknB_like"/>
    <property type="match status" value="1"/>
</dbReference>
<keyword evidence="4 5" id="KW-0067">ATP-binding</keyword>
<proteinExistence type="predicted"/>
<gene>
    <name evidence="7" type="ORF">IAB77_00825</name>
</gene>
<dbReference type="GO" id="GO:0004674">
    <property type="term" value="F:protein serine/threonine kinase activity"/>
    <property type="evidence" value="ECO:0007669"/>
    <property type="project" value="UniProtKB-KW"/>
</dbReference>
<feature type="domain" description="Protein kinase" evidence="6">
    <location>
        <begin position="24"/>
        <end position="297"/>
    </location>
</feature>
<dbReference type="PROSITE" id="PS50011">
    <property type="entry name" value="PROTEIN_KINASE_DOM"/>
    <property type="match status" value="1"/>
</dbReference>
<keyword evidence="7" id="KW-0723">Serine/threonine-protein kinase</keyword>
<evidence type="ECO:0000256" key="5">
    <source>
        <dbReference type="PROSITE-ProRule" id="PRU10141"/>
    </source>
</evidence>
<dbReference type="AlphaFoldDB" id="A0A9D0ZCH1"/>
<dbReference type="PANTHER" id="PTHR43289:SF34">
    <property type="entry name" value="SERINE_THREONINE-PROTEIN KINASE YBDM-RELATED"/>
    <property type="match status" value="1"/>
</dbReference>
<dbReference type="Proteomes" id="UP000824262">
    <property type="component" value="Unassembled WGS sequence"/>
</dbReference>
<dbReference type="EMBL" id="DVGA01000011">
    <property type="protein sequence ID" value="HIQ77784.1"/>
    <property type="molecule type" value="Genomic_DNA"/>
</dbReference>
<reference evidence="7" key="2">
    <citation type="journal article" date="2021" name="PeerJ">
        <title>Extensive microbial diversity within the chicken gut microbiome revealed by metagenomics and culture.</title>
        <authorList>
            <person name="Gilroy R."/>
            <person name="Ravi A."/>
            <person name="Getino M."/>
            <person name="Pursley I."/>
            <person name="Horton D.L."/>
            <person name="Alikhan N.F."/>
            <person name="Baker D."/>
            <person name="Gharbi K."/>
            <person name="Hall N."/>
            <person name="Watson M."/>
            <person name="Adriaenssens E.M."/>
            <person name="Foster-Nyarko E."/>
            <person name="Jarju S."/>
            <person name="Secka A."/>
            <person name="Antonio M."/>
            <person name="Oren A."/>
            <person name="Chaudhuri R.R."/>
            <person name="La Ragione R."/>
            <person name="Hildebrand F."/>
            <person name="Pallen M.J."/>
        </authorList>
    </citation>
    <scope>NUCLEOTIDE SEQUENCE</scope>
    <source>
        <strain evidence="7">ChiBcolR7-354</strain>
    </source>
</reference>
<dbReference type="Gene3D" id="1.10.510.10">
    <property type="entry name" value="Transferase(Phosphotransferase) domain 1"/>
    <property type="match status" value="1"/>
</dbReference>
<accession>A0A9D0ZCH1</accession>
<dbReference type="InterPro" id="IPR017441">
    <property type="entry name" value="Protein_kinase_ATP_BS"/>
</dbReference>
<evidence type="ECO:0000313" key="7">
    <source>
        <dbReference type="EMBL" id="HIQ77784.1"/>
    </source>
</evidence>
<evidence type="ECO:0000256" key="4">
    <source>
        <dbReference type="ARBA" id="ARBA00022840"/>
    </source>
</evidence>
<dbReference type="PANTHER" id="PTHR43289">
    <property type="entry name" value="MITOGEN-ACTIVATED PROTEIN KINASE KINASE KINASE 20-RELATED"/>
    <property type="match status" value="1"/>
</dbReference>
<dbReference type="InterPro" id="IPR000719">
    <property type="entry name" value="Prot_kinase_dom"/>
</dbReference>
<dbReference type="InterPro" id="IPR011009">
    <property type="entry name" value="Kinase-like_dom_sf"/>
</dbReference>
<organism evidence="7 8">
    <name type="scientific">Candidatus Scatomorpha intestinavium</name>
    <dbReference type="NCBI Taxonomy" id="2840922"/>
    <lineage>
        <taxon>Bacteria</taxon>
        <taxon>Bacillati</taxon>
        <taxon>Bacillota</taxon>
        <taxon>Clostridia</taxon>
        <taxon>Eubacteriales</taxon>
        <taxon>Candidatus Scatomorpha</taxon>
    </lineage>
</organism>
<evidence type="ECO:0000313" key="8">
    <source>
        <dbReference type="Proteomes" id="UP000824262"/>
    </source>
</evidence>
<reference evidence="7" key="1">
    <citation type="submission" date="2020-10" db="EMBL/GenBank/DDBJ databases">
        <authorList>
            <person name="Gilroy R."/>
        </authorList>
    </citation>
    <scope>NUCLEOTIDE SEQUENCE</scope>
    <source>
        <strain evidence="7">ChiBcolR7-354</strain>
    </source>
</reference>
<dbReference type="SUPFAM" id="SSF56112">
    <property type="entry name" value="Protein kinase-like (PK-like)"/>
    <property type="match status" value="1"/>
</dbReference>
<evidence type="ECO:0000259" key="6">
    <source>
        <dbReference type="PROSITE" id="PS50011"/>
    </source>
</evidence>
<dbReference type="Gene3D" id="3.30.200.20">
    <property type="entry name" value="Phosphorylase Kinase, domain 1"/>
    <property type="match status" value="1"/>
</dbReference>
<sequence>MPNSEWYGALEPGVKLPGGHGPGYYLKRVIGQGGFGITYEAESFNGIEGSANGATVAIKEFFPKDCAVRGSDGITVCARPGYEEEYVSRLSRFSEEGRTLTALSGCDSVVRVLSTFDANNTSYLVMEYLDGMPLYKKAMELGGRIPPEELLPRLPKLLLDIAAMHRSGILHRDITPDNIMWMPDGTLKLIDFGSARSMSQDKKTVFLKFGYSPIEQHITSGQGPYTDIYALCATIYYLLSGINPPEAVDRLDNDPLRPLISLGVALTPEEDAAILHGLAVQPMERTQTADDLLRELSPVPAKARRGRGKPSFFRRLADRLLGRGRA</sequence>
<dbReference type="PROSITE" id="PS00107">
    <property type="entry name" value="PROTEIN_KINASE_ATP"/>
    <property type="match status" value="1"/>
</dbReference>
<dbReference type="GO" id="GO:0005524">
    <property type="term" value="F:ATP binding"/>
    <property type="evidence" value="ECO:0007669"/>
    <property type="project" value="UniProtKB-UniRule"/>
</dbReference>
<dbReference type="Pfam" id="PF00069">
    <property type="entry name" value="Pkinase"/>
    <property type="match status" value="1"/>
</dbReference>